<dbReference type="Gene3D" id="1.10.10.10">
    <property type="entry name" value="Winged helix-like DNA-binding domain superfamily/Winged helix DNA-binding domain"/>
    <property type="match status" value="1"/>
</dbReference>
<dbReference type="EMBL" id="LJGW01000111">
    <property type="protein sequence ID" value="OEV12845.1"/>
    <property type="molecule type" value="Genomic_DNA"/>
</dbReference>
<evidence type="ECO:0000313" key="3">
    <source>
        <dbReference type="Proteomes" id="UP000176005"/>
    </source>
</evidence>
<reference evidence="2 3" key="1">
    <citation type="journal article" date="2016" name="Front. Microbiol.">
        <title>Comparative Genomics Analysis of Streptomyces Species Reveals Their Adaptation to the Marine Environment and Their Diversity at the Genomic Level.</title>
        <authorList>
            <person name="Tian X."/>
            <person name="Zhang Z."/>
            <person name="Yang T."/>
            <person name="Chen M."/>
            <person name="Li J."/>
            <person name="Chen F."/>
            <person name="Yang J."/>
            <person name="Li W."/>
            <person name="Zhang B."/>
            <person name="Zhang Z."/>
            <person name="Wu J."/>
            <person name="Zhang C."/>
            <person name="Long L."/>
            <person name="Xiao J."/>
        </authorList>
    </citation>
    <scope>NUCLEOTIDE SEQUENCE [LARGE SCALE GENOMIC DNA]</scope>
    <source>
        <strain evidence="2 3">SCSIO 10429</strain>
    </source>
</reference>
<evidence type="ECO:0000313" key="2">
    <source>
        <dbReference type="EMBL" id="OEV12845.1"/>
    </source>
</evidence>
<dbReference type="PATRIC" id="fig|518642.10.peg.6859"/>
<dbReference type="PRINTS" id="PR00598">
    <property type="entry name" value="HTHMARR"/>
</dbReference>
<dbReference type="Pfam" id="PF12802">
    <property type="entry name" value="MarR_2"/>
    <property type="match status" value="1"/>
</dbReference>
<organism evidence="2 3">
    <name type="scientific">Streptomyces nanshensis</name>
    <dbReference type="NCBI Taxonomy" id="518642"/>
    <lineage>
        <taxon>Bacteria</taxon>
        <taxon>Bacillati</taxon>
        <taxon>Actinomycetota</taxon>
        <taxon>Actinomycetes</taxon>
        <taxon>Kitasatosporales</taxon>
        <taxon>Streptomycetaceae</taxon>
        <taxon>Streptomyces</taxon>
    </lineage>
</organism>
<dbReference type="GO" id="GO:0003700">
    <property type="term" value="F:DNA-binding transcription factor activity"/>
    <property type="evidence" value="ECO:0007669"/>
    <property type="project" value="InterPro"/>
</dbReference>
<dbReference type="InterPro" id="IPR039422">
    <property type="entry name" value="MarR/SlyA-like"/>
</dbReference>
<accession>A0A1E7L9D9</accession>
<keyword evidence="3" id="KW-1185">Reference proteome</keyword>
<sequence length="149" mass="16424">MADPARTRTAKETEFGFADALVRLTHLVQRVFADVSRAHDLTPQQAQLLCVLTRGPAGMTELSHVLYLEKSSLTGLVDRIERRGLVVRQRSSHDRRACQVALTDKGTRLAHETHDAITARLESLAGDLSRTDRERVTSVVVRLLGGAVS</sequence>
<protein>
    <submittedName>
        <fullName evidence="2">Transcriptional regulator</fullName>
    </submittedName>
</protein>
<proteinExistence type="predicted"/>
<dbReference type="SUPFAM" id="SSF46785">
    <property type="entry name" value="Winged helix' DNA-binding domain"/>
    <property type="match status" value="1"/>
</dbReference>
<dbReference type="AlphaFoldDB" id="A0A1E7L9D9"/>
<dbReference type="GO" id="GO:0006950">
    <property type="term" value="P:response to stress"/>
    <property type="evidence" value="ECO:0007669"/>
    <property type="project" value="TreeGrafter"/>
</dbReference>
<dbReference type="Proteomes" id="UP000176005">
    <property type="component" value="Unassembled WGS sequence"/>
</dbReference>
<gene>
    <name evidence="2" type="ORF">AN218_06470</name>
</gene>
<dbReference type="InterPro" id="IPR036390">
    <property type="entry name" value="WH_DNA-bd_sf"/>
</dbReference>
<dbReference type="InterPro" id="IPR000835">
    <property type="entry name" value="HTH_MarR-typ"/>
</dbReference>
<comment type="caution">
    <text evidence="2">The sequence shown here is derived from an EMBL/GenBank/DDBJ whole genome shotgun (WGS) entry which is preliminary data.</text>
</comment>
<dbReference type="InterPro" id="IPR036388">
    <property type="entry name" value="WH-like_DNA-bd_sf"/>
</dbReference>
<dbReference type="PROSITE" id="PS50995">
    <property type="entry name" value="HTH_MARR_2"/>
    <property type="match status" value="1"/>
</dbReference>
<dbReference type="PANTHER" id="PTHR33164">
    <property type="entry name" value="TRANSCRIPTIONAL REGULATOR, MARR FAMILY"/>
    <property type="match status" value="1"/>
</dbReference>
<evidence type="ECO:0000259" key="1">
    <source>
        <dbReference type="PROSITE" id="PS50995"/>
    </source>
</evidence>
<name>A0A1E7L9D9_9ACTN</name>
<feature type="domain" description="HTH marR-type" evidence="1">
    <location>
        <begin position="14"/>
        <end position="145"/>
    </location>
</feature>
<dbReference type="PANTHER" id="PTHR33164:SF43">
    <property type="entry name" value="HTH-TYPE TRANSCRIPTIONAL REPRESSOR YETL"/>
    <property type="match status" value="1"/>
</dbReference>
<dbReference type="SMART" id="SM00347">
    <property type="entry name" value="HTH_MARR"/>
    <property type="match status" value="1"/>
</dbReference>
<dbReference type="RefSeq" id="WP_070015681.1">
    <property type="nucleotide sequence ID" value="NZ_LJGW01000111.1"/>
</dbReference>